<protein>
    <submittedName>
        <fullName evidence="1">Type VI secretion system protein</fullName>
    </submittedName>
</protein>
<accession>A0A6G5QQN3</accession>
<dbReference type="InterPro" id="IPR017739">
    <property type="entry name" value="T6SS-assoc_VCA0119"/>
</dbReference>
<sequence>MRLYYEFNKNFSDDAFLDELQGEMSKYKTLAHETIKWDRVFDCSYKILQSFSLDTKFFSYLCIAATNINLPKNYEILKDVLKSFLEALKDDPQRLGQTEKLLATKRKIFINSLDGFIEELNKQNLNCPQNFVDSMVSLLNELGKNINHKFASIDVRAYTSKQSEYESERPTQTQVANQVQSNAHTAASLNFSAHTDIKSINDREYRDFFINLSLELLKDDLRNVNAYAIFMQALWGRIKALPASNDFITPVRYPEQNLIINIKNIESLNLENLRLFMQNLALNPFWIDGLMIFCKFLAKNNLSFIENFISEQVAVFLNIHIDIRKLKFQSSEDMCPKETFDFFMNQKGAKQENTSDKNIDDLDINEILMDINAKNTTNNSRENLNSMLLMASAFSGKGMKSNAKTIYAQIVNFIENTELKEYLSDIYKKAKSF</sequence>
<reference evidence="1 2" key="1">
    <citation type="submission" date="2016-07" db="EMBL/GenBank/DDBJ databases">
        <title>Comparative genomics of the Campylobacter concisus group.</title>
        <authorList>
            <person name="Miller W.G."/>
            <person name="Yee E."/>
            <person name="Chapman M.H."/>
            <person name="Huynh S."/>
            <person name="Bono J.L."/>
            <person name="On S.L.W."/>
            <person name="StLeger J."/>
            <person name="Foster G."/>
            <person name="Parker C.T."/>
        </authorList>
    </citation>
    <scope>NUCLEOTIDE SEQUENCE [LARGE SCALE GENOMIC DNA]</scope>
    <source>
        <strain evidence="1 2">ATCC 33238</strain>
    </source>
</reference>
<proteinExistence type="predicted"/>
<name>A0A6G5QQN3_CAMRE</name>
<dbReference type="PANTHER" id="PTHR37024">
    <property type="entry name" value="TYPE VI SECRETION SYSTEM DUF2094 AND IMPA-RELATED DOMAIN PROTEIN"/>
    <property type="match status" value="1"/>
</dbReference>
<dbReference type="EMBL" id="CP012543">
    <property type="protein sequence ID" value="QCD47766.1"/>
    <property type="molecule type" value="Genomic_DNA"/>
</dbReference>
<evidence type="ECO:0000313" key="1">
    <source>
        <dbReference type="EMBL" id="QCD47766.1"/>
    </source>
</evidence>
<evidence type="ECO:0000313" key="2">
    <source>
        <dbReference type="Proteomes" id="UP000502377"/>
    </source>
</evidence>
<gene>
    <name evidence="1" type="primary">tssA</name>
    <name evidence="1" type="ORF">CRECT_2165</name>
</gene>
<dbReference type="Proteomes" id="UP000502377">
    <property type="component" value="Chromosome"/>
</dbReference>
<organism evidence="1 2">
    <name type="scientific">Campylobacter rectus</name>
    <name type="common">Wolinella recta</name>
    <dbReference type="NCBI Taxonomy" id="203"/>
    <lineage>
        <taxon>Bacteria</taxon>
        <taxon>Pseudomonadati</taxon>
        <taxon>Campylobacterota</taxon>
        <taxon>Epsilonproteobacteria</taxon>
        <taxon>Campylobacterales</taxon>
        <taxon>Campylobacteraceae</taxon>
        <taxon>Campylobacter</taxon>
    </lineage>
</organism>
<dbReference type="RefSeq" id="WP_002945779.1">
    <property type="nucleotide sequence ID" value="NZ_CP012543.1"/>
</dbReference>
<dbReference type="AlphaFoldDB" id="A0A6G5QQN3"/>
<dbReference type="Pfam" id="PF16989">
    <property type="entry name" value="T6SS_VasJ"/>
    <property type="match status" value="1"/>
</dbReference>
<dbReference type="PANTHER" id="PTHR37024:SF5">
    <property type="entry name" value="IMPA N-TERMINAL DOMAIN-CONTAINING PROTEIN"/>
    <property type="match status" value="1"/>
</dbReference>
<dbReference type="KEGG" id="crx:CRECT_2165"/>